<organism evidence="2 3">
    <name type="scientific">Musca hytrovirus</name>
    <name type="common">isolate Musca domestica/United States/Boucias/-</name>
    <name type="synonym">MHV</name>
    <dbReference type="NCBI Taxonomy" id="523909"/>
    <lineage>
        <taxon>Viruses</taxon>
        <taxon>Viruses incertae sedis</taxon>
        <taxon>Naldaviricetes</taxon>
        <taxon>Lefavirales</taxon>
        <taxon>Hytrosaviridae</taxon>
        <taxon>Muscavirus</taxon>
        <taxon>Muscavirus musdomesticae</taxon>
    </lineage>
</organism>
<dbReference type="RefSeq" id="YP_001883368.1">
    <property type="nucleotide sequence ID" value="NC_010671.1"/>
</dbReference>
<evidence type="ECO:0000313" key="3">
    <source>
        <dbReference type="Proteomes" id="UP000011274"/>
    </source>
</evidence>
<accession>B2YG17</accession>
<dbReference type="Proteomes" id="UP000011274">
    <property type="component" value="Segment"/>
</dbReference>
<name>B2YG17_MHVB</name>
<proteinExistence type="predicted"/>
<protein>
    <submittedName>
        <fullName evidence="2">Uncharacterized protein</fullName>
    </submittedName>
</protein>
<gene>
    <name evidence="2" type="ORF">MdSGHV040</name>
</gene>
<keyword evidence="3" id="KW-1185">Reference proteome</keyword>
<dbReference type="KEGG" id="vg:6295455"/>
<organismHost>
    <name type="scientific">Musca domestica</name>
    <name type="common">House fly</name>
    <dbReference type="NCBI Taxonomy" id="7370"/>
</organismHost>
<reference evidence="2 3" key="1">
    <citation type="journal article" date="2008" name="Virology">
        <title>Sequence analysis of a non-classified, non-occluded DNA virus that causes salivary gland hypertrophy of Musca domestica, MdSGHV.</title>
        <authorList>
            <person name="Garcia-Maruniak A."/>
            <person name="Maruniak J.E."/>
            <person name="Farmerie W."/>
            <person name="Boucias D.G."/>
        </authorList>
    </citation>
    <scope>NUCLEOTIDE SEQUENCE [LARGE SCALE GENOMIC DNA]</scope>
    <source>
        <strain evidence="3">Isolate Musca domestica/United States/Boucias/-</strain>
    </source>
</reference>
<dbReference type="EMBL" id="EU522111">
    <property type="protein sequence ID" value="ACD03499.1"/>
    <property type="molecule type" value="Genomic_DNA"/>
</dbReference>
<sequence>MEYERFFHAGSDPLAAKWYLLKASYDLPQRLLCNEQYAIKNLSGIPRFGRYTHRDYSGATNTYCYVLVNIFDIPFNELDNFFALQCDNTSSRDPYDDNGSNTFNVNFVPSFVAAHTKAIKDVDLVTNRDTVSSDYLRGLELMQKIDFNVKMKTLPCDNRPTTIPPSTSTSLTFDMRVSGQGQGADSMSFFNRGGGMSTCKRRNTTDTDDPTQRKQPPPPQSSTGPQQMCTDDIFAPIPPTNSITGFPSIMPDYEEDDILSGGGGGGATNDDIIGDLSIFLDGMKIRNLGESVISSSNNQILADEYERRIEFRADTENNMYAFFVDRQTPNDDVVRSENRVRLSPEAENGFRALVSGGKILSLPAVYVAEDEPMVKLQLSSDPGTEFEVFDNYVREMGPQIQRIVESANDQEFQQRVQESNNITYWLLYGLYRYMKNQQRDYTTLMEIAAVRHYGSTETYLLSETYARLYFAFIGRVTLVNANTMSLNHLRSVKLPNRDISSNMEIANDAETLSYLQNQAIPAITQGKAKSLRVTPLQTTNRIAPEPAFGLNVIAVDNTLMYIVDTSNAYLLVRRYINPMNIADTVRNVFAQPQYNVFDTLTYRGLATK</sequence>
<evidence type="ECO:0000256" key="1">
    <source>
        <dbReference type="SAM" id="MobiDB-lite"/>
    </source>
</evidence>
<evidence type="ECO:0000313" key="2">
    <source>
        <dbReference type="EMBL" id="ACD03499.1"/>
    </source>
</evidence>
<feature type="region of interest" description="Disordered" evidence="1">
    <location>
        <begin position="182"/>
        <end position="233"/>
    </location>
</feature>
<dbReference type="GeneID" id="6295455"/>